<dbReference type="OrthoDB" id="3244185at2759"/>
<dbReference type="Proteomes" id="UP000053558">
    <property type="component" value="Unassembled WGS sequence"/>
</dbReference>
<organism evidence="1 2">
    <name type="scientific">Coniophora puteana (strain RWD-64-598)</name>
    <name type="common">Brown rot fungus</name>
    <dbReference type="NCBI Taxonomy" id="741705"/>
    <lineage>
        <taxon>Eukaryota</taxon>
        <taxon>Fungi</taxon>
        <taxon>Dikarya</taxon>
        <taxon>Basidiomycota</taxon>
        <taxon>Agaricomycotina</taxon>
        <taxon>Agaricomycetes</taxon>
        <taxon>Agaricomycetidae</taxon>
        <taxon>Boletales</taxon>
        <taxon>Coniophorineae</taxon>
        <taxon>Coniophoraceae</taxon>
        <taxon>Coniophora</taxon>
    </lineage>
</organism>
<accession>A0A5M3N3P3</accession>
<feature type="non-terminal residue" evidence="1">
    <location>
        <position position="65"/>
    </location>
</feature>
<dbReference type="GeneID" id="19206852"/>
<name>A0A5M3N3P3_CONPW</name>
<dbReference type="KEGG" id="cput:CONPUDRAFT_38983"/>
<keyword evidence="2" id="KW-1185">Reference proteome</keyword>
<reference evidence="2" key="1">
    <citation type="journal article" date="2012" name="Science">
        <title>The Paleozoic origin of enzymatic lignin decomposition reconstructed from 31 fungal genomes.</title>
        <authorList>
            <person name="Floudas D."/>
            <person name="Binder M."/>
            <person name="Riley R."/>
            <person name="Barry K."/>
            <person name="Blanchette R.A."/>
            <person name="Henrissat B."/>
            <person name="Martinez A.T."/>
            <person name="Otillar R."/>
            <person name="Spatafora J.W."/>
            <person name="Yadav J.S."/>
            <person name="Aerts A."/>
            <person name="Benoit I."/>
            <person name="Boyd A."/>
            <person name="Carlson A."/>
            <person name="Copeland A."/>
            <person name="Coutinho P.M."/>
            <person name="de Vries R.P."/>
            <person name="Ferreira P."/>
            <person name="Findley K."/>
            <person name="Foster B."/>
            <person name="Gaskell J."/>
            <person name="Glotzer D."/>
            <person name="Gorecki P."/>
            <person name="Heitman J."/>
            <person name="Hesse C."/>
            <person name="Hori C."/>
            <person name="Igarashi K."/>
            <person name="Jurgens J.A."/>
            <person name="Kallen N."/>
            <person name="Kersten P."/>
            <person name="Kohler A."/>
            <person name="Kuees U."/>
            <person name="Kumar T.K.A."/>
            <person name="Kuo A."/>
            <person name="LaButti K."/>
            <person name="Larrondo L.F."/>
            <person name="Lindquist E."/>
            <person name="Ling A."/>
            <person name="Lombard V."/>
            <person name="Lucas S."/>
            <person name="Lundell T."/>
            <person name="Martin R."/>
            <person name="McLaughlin D.J."/>
            <person name="Morgenstern I."/>
            <person name="Morin E."/>
            <person name="Murat C."/>
            <person name="Nagy L.G."/>
            <person name="Nolan M."/>
            <person name="Ohm R.A."/>
            <person name="Patyshakuliyeva A."/>
            <person name="Rokas A."/>
            <person name="Ruiz-Duenas F.J."/>
            <person name="Sabat G."/>
            <person name="Salamov A."/>
            <person name="Samejima M."/>
            <person name="Schmutz J."/>
            <person name="Slot J.C."/>
            <person name="St John F."/>
            <person name="Stenlid J."/>
            <person name="Sun H."/>
            <person name="Sun S."/>
            <person name="Syed K."/>
            <person name="Tsang A."/>
            <person name="Wiebenga A."/>
            <person name="Young D."/>
            <person name="Pisabarro A."/>
            <person name="Eastwood D.C."/>
            <person name="Martin F."/>
            <person name="Cullen D."/>
            <person name="Grigoriev I.V."/>
            <person name="Hibbett D.S."/>
        </authorList>
    </citation>
    <scope>NUCLEOTIDE SEQUENCE [LARGE SCALE GENOMIC DNA]</scope>
    <source>
        <strain evidence="2">RWD-64-598 SS2</strain>
    </source>
</reference>
<dbReference type="RefSeq" id="XP_007762384.1">
    <property type="nucleotide sequence ID" value="XM_007764194.1"/>
</dbReference>
<comment type="caution">
    <text evidence="1">The sequence shown here is derived from an EMBL/GenBank/DDBJ whole genome shotgun (WGS) entry which is preliminary data.</text>
</comment>
<gene>
    <name evidence="1" type="ORF">CONPUDRAFT_38983</name>
</gene>
<dbReference type="EMBL" id="JH711573">
    <property type="protein sequence ID" value="EIW86020.1"/>
    <property type="molecule type" value="Genomic_DNA"/>
</dbReference>
<protein>
    <submittedName>
        <fullName evidence="1">Uncharacterized protein</fullName>
    </submittedName>
</protein>
<dbReference type="OMA" id="WKHANIQ"/>
<feature type="non-terminal residue" evidence="1">
    <location>
        <position position="1"/>
    </location>
</feature>
<sequence length="65" mass="7510">YGVECPLLYVHWYREFHTVDPRASMFVLEPASHRDGPSAQVVPATLLLRPCHLIPRFGKHPNISW</sequence>
<evidence type="ECO:0000313" key="1">
    <source>
        <dbReference type="EMBL" id="EIW86020.1"/>
    </source>
</evidence>
<evidence type="ECO:0000313" key="2">
    <source>
        <dbReference type="Proteomes" id="UP000053558"/>
    </source>
</evidence>
<dbReference type="AlphaFoldDB" id="A0A5M3N3P3"/>
<proteinExistence type="predicted"/>